<keyword evidence="2" id="KW-1185">Reference proteome</keyword>
<evidence type="ECO:0000313" key="2">
    <source>
        <dbReference type="Proteomes" id="UP001054945"/>
    </source>
</evidence>
<dbReference type="EMBL" id="BPLR01018641">
    <property type="protein sequence ID" value="GIZ01247.1"/>
    <property type="molecule type" value="Genomic_DNA"/>
</dbReference>
<comment type="caution">
    <text evidence="1">The sequence shown here is derived from an EMBL/GenBank/DDBJ whole genome shotgun (WGS) entry which is preliminary data.</text>
</comment>
<gene>
    <name evidence="1" type="ORF">CEXT_599571</name>
</gene>
<accession>A0AAV4Y1L3</accession>
<reference evidence="1 2" key="1">
    <citation type="submission" date="2021-06" db="EMBL/GenBank/DDBJ databases">
        <title>Caerostris extrusa draft genome.</title>
        <authorList>
            <person name="Kono N."/>
            <person name="Arakawa K."/>
        </authorList>
    </citation>
    <scope>NUCLEOTIDE SEQUENCE [LARGE SCALE GENOMIC DNA]</scope>
</reference>
<proteinExistence type="predicted"/>
<dbReference type="AlphaFoldDB" id="A0AAV4Y1L3"/>
<protein>
    <submittedName>
        <fullName evidence="1">Uncharacterized protein</fullName>
    </submittedName>
</protein>
<evidence type="ECO:0000313" key="1">
    <source>
        <dbReference type="EMBL" id="GIZ01247.1"/>
    </source>
</evidence>
<dbReference type="Proteomes" id="UP001054945">
    <property type="component" value="Unassembled WGS sequence"/>
</dbReference>
<organism evidence="1 2">
    <name type="scientific">Caerostris extrusa</name>
    <name type="common">Bark spider</name>
    <name type="synonym">Caerostris bankana</name>
    <dbReference type="NCBI Taxonomy" id="172846"/>
    <lineage>
        <taxon>Eukaryota</taxon>
        <taxon>Metazoa</taxon>
        <taxon>Ecdysozoa</taxon>
        <taxon>Arthropoda</taxon>
        <taxon>Chelicerata</taxon>
        <taxon>Arachnida</taxon>
        <taxon>Araneae</taxon>
        <taxon>Araneomorphae</taxon>
        <taxon>Entelegynae</taxon>
        <taxon>Araneoidea</taxon>
        <taxon>Araneidae</taxon>
        <taxon>Caerostris</taxon>
    </lineage>
</organism>
<sequence>MMTLSELWERVTRKNRRKVELHDIPDKPSRNMVALFRLITGHDCLGEHLYRIGVHDHPYRRLSGLKEAMNRKHLQCCKILHGTDFEIARYWHFRQFLK</sequence>
<name>A0AAV4Y1L3_CAEEX</name>